<dbReference type="RefSeq" id="WP_089403239.1">
    <property type="nucleotide sequence ID" value="NZ_FZOH01000002.1"/>
</dbReference>
<gene>
    <name evidence="1" type="ORF">SAMN04488107_1555</name>
</gene>
<name>A0A239C304_9ACTN</name>
<protein>
    <recommendedName>
        <fullName evidence="3">Pilus assembly protein CpaE</fullName>
    </recommendedName>
</protein>
<sequence>MLSVPLARALRDAGLTWTPSRGDSFVVPDKEMDSEVFVLSDMTIEVHQFPAGPVIGFNGTTEWALDSIEQAEALWVPAEHQLRELLGDAFAGLAPTGEGYRVTLRVDGATSGFNGRDPAEAYALALLSLLRARRP</sequence>
<dbReference type="EMBL" id="FZOH01000002">
    <property type="protein sequence ID" value="SNS14011.1"/>
    <property type="molecule type" value="Genomic_DNA"/>
</dbReference>
<dbReference type="AlphaFoldDB" id="A0A239C304"/>
<evidence type="ECO:0008006" key="3">
    <source>
        <dbReference type="Google" id="ProtNLM"/>
    </source>
</evidence>
<evidence type="ECO:0000313" key="2">
    <source>
        <dbReference type="Proteomes" id="UP000198386"/>
    </source>
</evidence>
<dbReference type="Proteomes" id="UP000198386">
    <property type="component" value="Unassembled WGS sequence"/>
</dbReference>
<evidence type="ECO:0000313" key="1">
    <source>
        <dbReference type="EMBL" id="SNS14011.1"/>
    </source>
</evidence>
<dbReference type="OrthoDB" id="3295834at2"/>
<reference evidence="2" key="1">
    <citation type="submission" date="2017-06" db="EMBL/GenBank/DDBJ databases">
        <authorList>
            <person name="Varghese N."/>
            <person name="Submissions S."/>
        </authorList>
    </citation>
    <scope>NUCLEOTIDE SEQUENCE [LARGE SCALE GENOMIC DNA]</scope>
    <source>
        <strain evidence="2">DSM 45423</strain>
    </source>
</reference>
<organism evidence="1 2">
    <name type="scientific">Geodermatophilus saharensis</name>
    <dbReference type="NCBI Taxonomy" id="1137994"/>
    <lineage>
        <taxon>Bacteria</taxon>
        <taxon>Bacillati</taxon>
        <taxon>Actinomycetota</taxon>
        <taxon>Actinomycetes</taxon>
        <taxon>Geodermatophilales</taxon>
        <taxon>Geodermatophilaceae</taxon>
        <taxon>Geodermatophilus</taxon>
    </lineage>
</organism>
<keyword evidence="2" id="KW-1185">Reference proteome</keyword>
<accession>A0A239C304</accession>
<proteinExistence type="predicted"/>